<accession>T1IQD6</accession>
<reference evidence="1" key="2">
    <citation type="submission" date="2015-02" db="UniProtKB">
        <authorList>
            <consortium name="EnsemblMetazoa"/>
        </authorList>
    </citation>
    <scope>IDENTIFICATION</scope>
</reference>
<dbReference type="EMBL" id="JH431303">
    <property type="status" value="NOT_ANNOTATED_CDS"/>
    <property type="molecule type" value="Genomic_DNA"/>
</dbReference>
<sequence>MRLSSALAVTSSKRNLPVTPCGAEGEISDVHFLEELNRKLRTGWTAHTSIEGRIYYCNACLEFIDF</sequence>
<dbReference type="AlphaFoldDB" id="T1IQD6"/>
<name>T1IQD6_STRMM</name>
<dbReference type="Proteomes" id="UP000014500">
    <property type="component" value="Unassembled WGS sequence"/>
</dbReference>
<evidence type="ECO:0000313" key="1">
    <source>
        <dbReference type="EnsemblMetazoa" id="SMAR003247-PA"/>
    </source>
</evidence>
<reference evidence="2" key="1">
    <citation type="submission" date="2011-05" db="EMBL/GenBank/DDBJ databases">
        <authorList>
            <person name="Richards S.R."/>
            <person name="Qu J."/>
            <person name="Jiang H."/>
            <person name="Jhangiani S.N."/>
            <person name="Agravi P."/>
            <person name="Goodspeed R."/>
            <person name="Gross S."/>
            <person name="Mandapat C."/>
            <person name="Jackson L."/>
            <person name="Mathew T."/>
            <person name="Pu L."/>
            <person name="Thornton R."/>
            <person name="Saada N."/>
            <person name="Wilczek-Boney K.B."/>
            <person name="Lee S."/>
            <person name="Kovar C."/>
            <person name="Wu Y."/>
            <person name="Scherer S.E."/>
            <person name="Worley K.C."/>
            <person name="Muzny D.M."/>
            <person name="Gibbs R."/>
        </authorList>
    </citation>
    <scope>NUCLEOTIDE SEQUENCE</scope>
    <source>
        <strain evidence="2">Brora</strain>
    </source>
</reference>
<dbReference type="HOGENOM" id="CLU_2834388_0_0_1"/>
<keyword evidence="2" id="KW-1185">Reference proteome</keyword>
<proteinExistence type="predicted"/>
<dbReference type="EnsemblMetazoa" id="SMAR003247-RA">
    <property type="protein sequence ID" value="SMAR003247-PA"/>
    <property type="gene ID" value="SMAR003247"/>
</dbReference>
<protein>
    <submittedName>
        <fullName evidence="1">Uncharacterized protein</fullName>
    </submittedName>
</protein>
<evidence type="ECO:0000313" key="2">
    <source>
        <dbReference type="Proteomes" id="UP000014500"/>
    </source>
</evidence>
<organism evidence="1 2">
    <name type="scientific">Strigamia maritima</name>
    <name type="common">European centipede</name>
    <name type="synonym">Geophilus maritimus</name>
    <dbReference type="NCBI Taxonomy" id="126957"/>
    <lineage>
        <taxon>Eukaryota</taxon>
        <taxon>Metazoa</taxon>
        <taxon>Ecdysozoa</taxon>
        <taxon>Arthropoda</taxon>
        <taxon>Myriapoda</taxon>
        <taxon>Chilopoda</taxon>
        <taxon>Pleurostigmophora</taxon>
        <taxon>Geophilomorpha</taxon>
        <taxon>Linotaeniidae</taxon>
        <taxon>Strigamia</taxon>
    </lineage>
</organism>